<evidence type="ECO:0000313" key="1">
    <source>
        <dbReference type="EMBL" id="MCF4005819.1"/>
    </source>
</evidence>
<gene>
    <name evidence="1" type="ORF">L1O03_01325</name>
</gene>
<proteinExistence type="predicted"/>
<keyword evidence="2" id="KW-1185">Reference proteome</keyword>
<accession>A0A9X1QQQ2</accession>
<organism evidence="1 2">
    <name type="scientific">Corynebacterium uropygiale</name>
    <dbReference type="NCBI Taxonomy" id="1775911"/>
    <lineage>
        <taxon>Bacteria</taxon>
        <taxon>Bacillati</taxon>
        <taxon>Actinomycetota</taxon>
        <taxon>Actinomycetes</taxon>
        <taxon>Mycobacteriales</taxon>
        <taxon>Corynebacteriaceae</taxon>
        <taxon>Corynebacterium</taxon>
    </lineage>
</organism>
<protein>
    <submittedName>
        <fullName evidence="1">Uncharacterized protein</fullName>
    </submittedName>
</protein>
<reference evidence="1" key="1">
    <citation type="submission" date="2022-01" db="EMBL/GenBank/DDBJ databases">
        <title>Corynebacterium sp. nov isolated from isolated from the feces of the greater white-fronted geese (Anser albifrons) at Poyang Lake, PR China.</title>
        <authorList>
            <person name="Liu Q."/>
        </authorList>
    </citation>
    <scope>NUCLEOTIDE SEQUENCE</scope>
    <source>
        <strain evidence="1">JCM 32435</strain>
    </source>
</reference>
<dbReference type="AlphaFoldDB" id="A0A9X1QQQ2"/>
<name>A0A9X1QQQ2_9CORY</name>
<dbReference type="RefSeq" id="WP_236117615.1">
    <property type="nucleotide sequence ID" value="NZ_JAKGSI010000001.1"/>
</dbReference>
<evidence type="ECO:0000313" key="2">
    <source>
        <dbReference type="Proteomes" id="UP001139336"/>
    </source>
</evidence>
<dbReference type="Proteomes" id="UP001139336">
    <property type="component" value="Unassembled WGS sequence"/>
</dbReference>
<comment type="caution">
    <text evidence="1">The sequence shown here is derived from an EMBL/GenBank/DDBJ whole genome shotgun (WGS) entry which is preliminary data.</text>
</comment>
<dbReference type="EMBL" id="JAKGSI010000001">
    <property type="protein sequence ID" value="MCF4005819.1"/>
    <property type="molecule type" value="Genomic_DNA"/>
</dbReference>
<sequence length="120" mass="13212">MAELHIHDEALTVHLDWWEKLAARRSDLTIPLRVVRKVDVLADVSDLVAGQTQNPGMRIQGMTSTGTFTTVDGSHKKTFAVCHGRRPGLVLELEGATFDRIVVSTDSARHYAAQLSQYGA</sequence>